<reference evidence="2 3" key="1">
    <citation type="submission" date="2014-10" db="EMBL/GenBank/DDBJ databases">
        <title>Genome sequence of Erwinia typographi M043b.</title>
        <authorList>
            <person name="Chan K.-G."/>
            <person name="Tan W.-S."/>
        </authorList>
    </citation>
    <scope>NUCLEOTIDE SEQUENCE [LARGE SCALE GENOMIC DNA]</scope>
    <source>
        <strain evidence="2 3">M043b</strain>
    </source>
</reference>
<dbReference type="OrthoDB" id="268467at2"/>
<sequence>MATSVLANWHGHDYQARYFWIEASRLKNPQQDFVVEVSYEADGPKAFDDVITRYNPPRRSTGPDRIQADYYQIKFHVTQAASFGFEDLIDPAFIGAESFSILERLKQAKGTEPANSAFHLITTDRIIDEDPIGEIISNVDGSIRLDKLFDGTTDRSRKGKVRKLWRQHLKLSTDQELEQVLSGFHIQQSQPTLEAMREKVNTCFQIIGLITCETSSDFRFDGAARALRSQERYRFTREQFTALCKEENWIRSEAPESFRNVALRSFSDGPLDIMDALPEHTLSLLSLFEGRFPSPGIEWNDVIKPQVETFLTGIRQTERKVRLYLNTHSSIAMLAGKCLGHKSGVEIELVQKGRMGDSIWSENESQDEPDAVIETETVGTGSDVAVVLSIARNALPKARAYILENQPDIGRIIHVPPANGHGQRSVKNGSHAVALAEQVSNVVMDADLSVEASLHIFSAAPNAVNFYLGQHTDFLGTCVFYEFDFQRQRDGSYLPSFKV</sequence>
<evidence type="ECO:0000313" key="2">
    <source>
        <dbReference type="EMBL" id="KGT95642.1"/>
    </source>
</evidence>
<dbReference type="Proteomes" id="UP000030351">
    <property type="component" value="Unassembled WGS sequence"/>
</dbReference>
<dbReference type="InterPro" id="IPR040836">
    <property type="entry name" value="SAVED"/>
</dbReference>
<dbReference type="Pfam" id="PF18145">
    <property type="entry name" value="SAVED"/>
    <property type="match status" value="1"/>
</dbReference>
<protein>
    <recommendedName>
        <fullName evidence="1">SMODS-associated and fused to various effectors domain-containing protein</fullName>
    </recommendedName>
</protein>
<comment type="caution">
    <text evidence="2">The sequence shown here is derived from an EMBL/GenBank/DDBJ whole genome shotgun (WGS) entry which is preliminary data.</text>
</comment>
<gene>
    <name evidence="2" type="ORF">NG99_02605</name>
</gene>
<organism evidence="2 3">
    <name type="scientific">Erwinia typographi</name>
    <dbReference type="NCBI Taxonomy" id="371042"/>
    <lineage>
        <taxon>Bacteria</taxon>
        <taxon>Pseudomonadati</taxon>
        <taxon>Pseudomonadota</taxon>
        <taxon>Gammaproteobacteria</taxon>
        <taxon>Enterobacterales</taxon>
        <taxon>Erwiniaceae</taxon>
        <taxon>Erwinia</taxon>
    </lineage>
</organism>
<dbReference type="NCBIfam" id="NF033611">
    <property type="entry name" value="SAVED"/>
    <property type="match status" value="1"/>
</dbReference>
<keyword evidence="3" id="KW-1185">Reference proteome</keyword>
<dbReference type="AlphaFoldDB" id="A0A0A3Z994"/>
<dbReference type="EMBL" id="JRUQ01000008">
    <property type="protein sequence ID" value="KGT95642.1"/>
    <property type="molecule type" value="Genomic_DNA"/>
</dbReference>
<feature type="domain" description="SMODS-associated and fused to various effectors" evidence="1">
    <location>
        <begin position="304"/>
        <end position="498"/>
    </location>
</feature>
<dbReference type="eggNOG" id="COG1310">
    <property type="taxonomic scope" value="Bacteria"/>
</dbReference>
<proteinExistence type="predicted"/>
<evidence type="ECO:0000259" key="1">
    <source>
        <dbReference type="Pfam" id="PF18145"/>
    </source>
</evidence>
<accession>A0A0A3Z994</accession>
<evidence type="ECO:0000313" key="3">
    <source>
        <dbReference type="Proteomes" id="UP000030351"/>
    </source>
</evidence>
<name>A0A0A3Z994_9GAMM</name>
<dbReference type="STRING" id="371042.NG99_02605"/>
<dbReference type="RefSeq" id="WP_034888096.1">
    <property type="nucleotide sequence ID" value="NZ_JRUQ01000008.1"/>
</dbReference>